<dbReference type="Proteomes" id="UP001145072">
    <property type="component" value="Unassembled WGS sequence"/>
</dbReference>
<organism evidence="3 4">
    <name type="scientific">Aquibacillus koreensis</name>
    <dbReference type="NCBI Taxonomy" id="279446"/>
    <lineage>
        <taxon>Bacteria</taxon>
        <taxon>Bacillati</taxon>
        <taxon>Bacillota</taxon>
        <taxon>Bacilli</taxon>
        <taxon>Bacillales</taxon>
        <taxon>Bacillaceae</taxon>
        <taxon>Aquibacillus</taxon>
    </lineage>
</organism>
<dbReference type="EMBL" id="JAMQJZ010000001">
    <property type="protein sequence ID" value="MDC3418951.1"/>
    <property type="molecule type" value="Genomic_DNA"/>
</dbReference>
<dbReference type="SMART" id="SM00257">
    <property type="entry name" value="LysM"/>
    <property type="match status" value="1"/>
</dbReference>
<reference evidence="3" key="1">
    <citation type="submission" date="2022-06" db="EMBL/GenBank/DDBJ databases">
        <title>Aquibacillus sp. a new bacterium isolated from soil saline samples.</title>
        <authorList>
            <person name="Galisteo C."/>
            <person name="De La Haba R."/>
            <person name="Sanchez-Porro C."/>
            <person name="Ventosa A."/>
        </authorList>
    </citation>
    <scope>NUCLEOTIDE SEQUENCE</scope>
    <source>
        <strain evidence="3">JCM 12387</strain>
    </source>
</reference>
<dbReference type="InterPro" id="IPR036779">
    <property type="entry name" value="LysM_dom_sf"/>
</dbReference>
<dbReference type="Gene3D" id="3.10.350.10">
    <property type="entry name" value="LysM domain"/>
    <property type="match status" value="1"/>
</dbReference>
<dbReference type="SUPFAM" id="SSF55797">
    <property type="entry name" value="PR-1-like"/>
    <property type="match status" value="1"/>
</dbReference>
<dbReference type="InterPro" id="IPR014248">
    <property type="entry name" value="Spore_coat_assembly_SafA"/>
</dbReference>
<name>A0A9X3WKU6_9BACI</name>
<evidence type="ECO:0000313" key="4">
    <source>
        <dbReference type="Proteomes" id="UP001145072"/>
    </source>
</evidence>
<dbReference type="CDD" id="cd00118">
    <property type="entry name" value="LysM"/>
    <property type="match status" value="1"/>
</dbReference>
<dbReference type="AlphaFoldDB" id="A0A9X3WKU6"/>
<dbReference type="InterPro" id="IPR014258">
    <property type="entry name" value="CAP_domain_YkwD-like"/>
</dbReference>
<dbReference type="PROSITE" id="PS51782">
    <property type="entry name" value="LYSM"/>
    <property type="match status" value="1"/>
</dbReference>
<gene>
    <name evidence="3" type="primary">safA</name>
    <name evidence="3" type="ORF">NC661_00945</name>
</gene>
<dbReference type="Gene3D" id="3.40.33.10">
    <property type="entry name" value="CAP"/>
    <property type="match status" value="1"/>
</dbReference>
<feature type="signal peptide" evidence="1">
    <location>
        <begin position="1"/>
        <end position="21"/>
    </location>
</feature>
<dbReference type="NCBIfam" id="TIGR02899">
    <property type="entry name" value="spore_safA"/>
    <property type="match status" value="1"/>
</dbReference>
<dbReference type="InterPro" id="IPR014044">
    <property type="entry name" value="CAP_dom"/>
</dbReference>
<accession>A0A9X3WKU6</accession>
<dbReference type="CDD" id="cd05379">
    <property type="entry name" value="CAP_bacterial"/>
    <property type="match status" value="1"/>
</dbReference>
<dbReference type="InterPro" id="IPR035940">
    <property type="entry name" value="CAP_sf"/>
</dbReference>
<dbReference type="Pfam" id="PF00188">
    <property type="entry name" value="CAP"/>
    <property type="match status" value="1"/>
</dbReference>
<evidence type="ECO:0000259" key="2">
    <source>
        <dbReference type="PROSITE" id="PS51782"/>
    </source>
</evidence>
<keyword evidence="1" id="KW-0732">Signal</keyword>
<comment type="caution">
    <text evidence="3">The sequence shown here is derived from an EMBL/GenBank/DDBJ whole genome shotgun (WGS) entry which is preliminary data.</text>
</comment>
<feature type="chain" id="PRO_5040978286" evidence="1">
    <location>
        <begin position="22"/>
        <end position="198"/>
    </location>
</feature>
<dbReference type="RefSeq" id="WP_259871282.1">
    <property type="nucleotide sequence ID" value="NZ_JAMQJZ010000001.1"/>
</dbReference>
<evidence type="ECO:0000313" key="3">
    <source>
        <dbReference type="EMBL" id="MDC3418951.1"/>
    </source>
</evidence>
<dbReference type="PANTHER" id="PTHR31157">
    <property type="entry name" value="SCP DOMAIN-CONTAINING PROTEIN"/>
    <property type="match status" value="1"/>
</dbReference>
<sequence length="198" mass="22788">MKKILMFVLFLFALTPLTVSAAETYTVQPGDSMWKIAVRYQIGVTEIIEANPQVENPNLIYPKQKLNIPNIDTIKHTEHQVIQLTNQERAKHGLPALKPDWELSRVARYKSQDMHDKRYFSHTSPTYGSPFTMMQNFGINYTKAAENIARGQRTPNEVVQAWMDSPGHRKNILTGEYTHIGVGYVKDGNYWTQMFITK</sequence>
<evidence type="ECO:0000256" key="1">
    <source>
        <dbReference type="SAM" id="SignalP"/>
    </source>
</evidence>
<dbReference type="Pfam" id="PF01476">
    <property type="entry name" value="LysM"/>
    <property type="match status" value="1"/>
</dbReference>
<keyword evidence="4" id="KW-1185">Reference proteome</keyword>
<dbReference type="SUPFAM" id="SSF54106">
    <property type="entry name" value="LysM domain"/>
    <property type="match status" value="1"/>
</dbReference>
<dbReference type="NCBIfam" id="TIGR02909">
    <property type="entry name" value="spore_YkwD"/>
    <property type="match status" value="1"/>
</dbReference>
<feature type="domain" description="LysM" evidence="2">
    <location>
        <begin position="23"/>
        <end position="68"/>
    </location>
</feature>
<protein>
    <submittedName>
        <fullName evidence="3">SafA/ExsA family spore coat assembly protein</fullName>
    </submittedName>
</protein>
<dbReference type="PANTHER" id="PTHR31157:SF1">
    <property type="entry name" value="SCP DOMAIN-CONTAINING PROTEIN"/>
    <property type="match status" value="1"/>
</dbReference>
<dbReference type="InterPro" id="IPR018392">
    <property type="entry name" value="LysM"/>
</dbReference>
<proteinExistence type="predicted"/>